<dbReference type="PANTHER" id="PTHR34137">
    <property type="entry name" value="EXODEOXYRIBONUCLEASE 7 SMALL SUBUNIT"/>
    <property type="match status" value="1"/>
</dbReference>
<evidence type="ECO:0000256" key="3">
    <source>
        <dbReference type="ARBA" id="ARBA00022722"/>
    </source>
</evidence>
<feature type="region of interest" description="Disordered" evidence="7">
    <location>
        <begin position="68"/>
        <end position="94"/>
    </location>
</feature>
<dbReference type="SUPFAM" id="SSF116842">
    <property type="entry name" value="XseB-like"/>
    <property type="match status" value="1"/>
</dbReference>
<evidence type="ECO:0000313" key="8">
    <source>
        <dbReference type="EMBL" id="MBS7824366.1"/>
    </source>
</evidence>
<dbReference type="Gene3D" id="1.10.287.1040">
    <property type="entry name" value="Exonuclease VII, small subunit"/>
    <property type="match status" value="1"/>
</dbReference>
<protein>
    <recommendedName>
        <fullName evidence="6">Exodeoxyribonuclease 7 small subunit</fullName>
        <ecNumber evidence="6">3.1.11.6</ecNumber>
    </recommendedName>
    <alternativeName>
        <fullName evidence="6">Exodeoxyribonuclease VII small subunit</fullName>
        <shortName evidence="6">Exonuclease VII small subunit</shortName>
    </alternativeName>
</protein>
<evidence type="ECO:0000256" key="4">
    <source>
        <dbReference type="ARBA" id="ARBA00022801"/>
    </source>
</evidence>
<sequence length="94" mass="10531">MAKRKTGDESIESKLTSIEQMIEQLESGELSLDESLKLFTDGTLLIQDCRTLLDQTAQKIEAITQKDADKTPKITPPFSDDIFDDSANHDDIPF</sequence>
<dbReference type="Proteomes" id="UP000680020">
    <property type="component" value="Unassembled WGS sequence"/>
</dbReference>
<reference evidence="8" key="1">
    <citation type="submission" date="2021-03" db="EMBL/GenBank/DDBJ databases">
        <title>Identification and antibiotic profiling of Wohlfahrtiimonas chitiniclastica, an underestimated human pathogen.</title>
        <authorList>
            <person name="Kopf A."/>
            <person name="Bunk B."/>
            <person name="Coldewey S."/>
            <person name="Gunzer F."/>
            <person name="Riedel T."/>
            <person name="Schroettner P."/>
        </authorList>
    </citation>
    <scope>NUCLEOTIDE SEQUENCE</scope>
    <source>
        <strain evidence="8">DSM 100917</strain>
    </source>
</reference>
<evidence type="ECO:0000256" key="7">
    <source>
        <dbReference type="SAM" id="MobiDB-lite"/>
    </source>
</evidence>
<dbReference type="EC" id="3.1.11.6" evidence="6"/>
<evidence type="ECO:0000313" key="9">
    <source>
        <dbReference type="Proteomes" id="UP000680020"/>
    </source>
</evidence>
<keyword evidence="5 6" id="KW-0269">Exonuclease</keyword>
<dbReference type="HAMAP" id="MF_00337">
    <property type="entry name" value="Exonuc_7_S"/>
    <property type="match status" value="1"/>
</dbReference>
<gene>
    <name evidence="6 8" type="primary">xseB</name>
    <name evidence="8" type="ORF">J7561_04000</name>
</gene>
<comment type="caution">
    <text evidence="8">The sequence shown here is derived from an EMBL/GenBank/DDBJ whole genome shotgun (WGS) entry which is preliminary data.</text>
</comment>
<keyword evidence="4 6" id="KW-0378">Hydrolase</keyword>
<comment type="subcellular location">
    <subcellularLocation>
        <location evidence="6">Cytoplasm</location>
    </subcellularLocation>
</comment>
<dbReference type="GO" id="GO:0005829">
    <property type="term" value="C:cytosol"/>
    <property type="evidence" value="ECO:0007669"/>
    <property type="project" value="TreeGrafter"/>
</dbReference>
<keyword evidence="2 6" id="KW-0963">Cytoplasm</keyword>
<comment type="catalytic activity">
    <reaction evidence="6">
        <text>Exonucleolytic cleavage in either 5'- to 3'- or 3'- to 5'-direction to yield nucleoside 5'-phosphates.</text>
        <dbReference type="EC" id="3.1.11.6"/>
    </reaction>
</comment>
<keyword evidence="3 6" id="KW-0540">Nuclease</keyword>
<comment type="function">
    <text evidence="6">Bidirectionally degrades single-stranded DNA into large acid-insoluble oligonucleotides, which are then degraded further into small acid-soluble oligonucleotides.</text>
</comment>
<accession>A0AB35BXC8</accession>
<organism evidence="8 9">
    <name type="scientific">Wohlfahrtiimonas chitiniclastica</name>
    <dbReference type="NCBI Taxonomy" id="400946"/>
    <lineage>
        <taxon>Bacteria</taxon>
        <taxon>Pseudomonadati</taxon>
        <taxon>Pseudomonadota</taxon>
        <taxon>Gammaproteobacteria</taxon>
        <taxon>Cardiobacteriales</taxon>
        <taxon>Ignatzschineriaceae</taxon>
        <taxon>Wohlfahrtiimonas</taxon>
    </lineage>
</organism>
<dbReference type="GO" id="GO:0008855">
    <property type="term" value="F:exodeoxyribonuclease VII activity"/>
    <property type="evidence" value="ECO:0007669"/>
    <property type="project" value="UniProtKB-UniRule"/>
</dbReference>
<dbReference type="GO" id="GO:0006308">
    <property type="term" value="P:DNA catabolic process"/>
    <property type="evidence" value="ECO:0007669"/>
    <property type="project" value="UniProtKB-UniRule"/>
</dbReference>
<proteinExistence type="inferred from homology"/>
<name>A0AB35BXC8_9GAMM</name>
<dbReference type="GeneID" id="58264453"/>
<dbReference type="RefSeq" id="WP_018122715.1">
    <property type="nucleotide sequence ID" value="NZ_JAGIBT010000002.1"/>
</dbReference>
<dbReference type="GO" id="GO:0009318">
    <property type="term" value="C:exodeoxyribonuclease VII complex"/>
    <property type="evidence" value="ECO:0007669"/>
    <property type="project" value="UniProtKB-UniRule"/>
</dbReference>
<evidence type="ECO:0000256" key="5">
    <source>
        <dbReference type="ARBA" id="ARBA00022839"/>
    </source>
</evidence>
<evidence type="ECO:0000256" key="2">
    <source>
        <dbReference type="ARBA" id="ARBA00022490"/>
    </source>
</evidence>
<dbReference type="InterPro" id="IPR003761">
    <property type="entry name" value="Exonuc_VII_S"/>
</dbReference>
<dbReference type="PANTHER" id="PTHR34137:SF1">
    <property type="entry name" value="EXODEOXYRIBONUCLEASE 7 SMALL SUBUNIT"/>
    <property type="match status" value="1"/>
</dbReference>
<dbReference type="NCBIfam" id="TIGR01280">
    <property type="entry name" value="xseB"/>
    <property type="match status" value="1"/>
</dbReference>
<dbReference type="AlphaFoldDB" id="A0AB35BXC8"/>
<comment type="similarity">
    <text evidence="1 6">Belongs to the XseB family.</text>
</comment>
<comment type="subunit">
    <text evidence="6">Heterooligomer composed of large and small subunits.</text>
</comment>
<evidence type="ECO:0000256" key="6">
    <source>
        <dbReference type="HAMAP-Rule" id="MF_00337"/>
    </source>
</evidence>
<evidence type="ECO:0000256" key="1">
    <source>
        <dbReference type="ARBA" id="ARBA00009998"/>
    </source>
</evidence>
<dbReference type="InterPro" id="IPR037004">
    <property type="entry name" value="Exonuc_VII_ssu_sf"/>
</dbReference>
<dbReference type="EMBL" id="JAGIBU010000002">
    <property type="protein sequence ID" value="MBS7824366.1"/>
    <property type="molecule type" value="Genomic_DNA"/>
</dbReference>
<dbReference type="Pfam" id="PF02609">
    <property type="entry name" value="Exonuc_VII_S"/>
    <property type="match status" value="1"/>
</dbReference>